<organism evidence="4 5">
    <name type="scientific">Dendrobium nobile</name>
    <name type="common">Orchid</name>
    <dbReference type="NCBI Taxonomy" id="94219"/>
    <lineage>
        <taxon>Eukaryota</taxon>
        <taxon>Viridiplantae</taxon>
        <taxon>Streptophyta</taxon>
        <taxon>Embryophyta</taxon>
        <taxon>Tracheophyta</taxon>
        <taxon>Spermatophyta</taxon>
        <taxon>Magnoliopsida</taxon>
        <taxon>Liliopsida</taxon>
        <taxon>Asparagales</taxon>
        <taxon>Orchidaceae</taxon>
        <taxon>Epidendroideae</taxon>
        <taxon>Malaxideae</taxon>
        <taxon>Dendrobiinae</taxon>
        <taxon>Dendrobium</taxon>
    </lineage>
</organism>
<evidence type="ECO:0000259" key="2">
    <source>
        <dbReference type="PROSITE" id="PS50013"/>
    </source>
</evidence>
<evidence type="ECO:0000313" key="4">
    <source>
        <dbReference type="EMBL" id="KAI0514010.1"/>
    </source>
</evidence>
<dbReference type="Gene3D" id="3.30.420.10">
    <property type="entry name" value="Ribonuclease H-like superfamily/Ribonuclease H"/>
    <property type="match status" value="1"/>
</dbReference>
<dbReference type="SMART" id="SM00298">
    <property type="entry name" value="CHROMO"/>
    <property type="match status" value="1"/>
</dbReference>
<dbReference type="InterPro" id="IPR036397">
    <property type="entry name" value="RNaseH_sf"/>
</dbReference>
<dbReference type="PANTHER" id="PTHR45835">
    <property type="entry name" value="YALI0A06105P"/>
    <property type="match status" value="1"/>
</dbReference>
<dbReference type="Pfam" id="PF00665">
    <property type="entry name" value="rve"/>
    <property type="match status" value="1"/>
</dbReference>
<feature type="domain" description="Integrase catalytic" evidence="3">
    <location>
        <begin position="9"/>
        <end position="171"/>
    </location>
</feature>
<dbReference type="OrthoDB" id="784412at2759"/>
<dbReference type="SUPFAM" id="SSF53098">
    <property type="entry name" value="Ribonuclease H-like"/>
    <property type="match status" value="1"/>
</dbReference>
<dbReference type="InterPro" id="IPR012337">
    <property type="entry name" value="RNaseH-like_sf"/>
</dbReference>
<reference evidence="4" key="1">
    <citation type="journal article" date="2022" name="Front. Genet.">
        <title>Chromosome-Scale Assembly of the Dendrobium nobile Genome Provides Insights Into the Molecular Mechanism of the Biosynthesis of the Medicinal Active Ingredient of Dendrobium.</title>
        <authorList>
            <person name="Xu Q."/>
            <person name="Niu S.-C."/>
            <person name="Li K.-L."/>
            <person name="Zheng P.-J."/>
            <person name="Zhang X.-J."/>
            <person name="Jia Y."/>
            <person name="Liu Y."/>
            <person name="Niu Y.-X."/>
            <person name="Yu L.-H."/>
            <person name="Chen D.-F."/>
            <person name="Zhang G.-Q."/>
        </authorList>
    </citation>
    <scope>NUCLEOTIDE SEQUENCE</scope>
    <source>
        <tissue evidence="4">Leaf</tissue>
    </source>
</reference>
<dbReference type="Proteomes" id="UP000829196">
    <property type="component" value="Unassembled WGS sequence"/>
</dbReference>
<dbReference type="PROSITE" id="PS50994">
    <property type="entry name" value="INTEGRASE"/>
    <property type="match status" value="1"/>
</dbReference>
<protein>
    <submittedName>
        <fullName evidence="4">Uncharacterized protein</fullName>
    </submittedName>
</protein>
<evidence type="ECO:0000313" key="5">
    <source>
        <dbReference type="Proteomes" id="UP000829196"/>
    </source>
</evidence>
<dbReference type="InterPro" id="IPR001584">
    <property type="entry name" value="Integrase_cat-core"/>
</dbReference>
<proteinExistence type="predicted"/>
<dbReference type="PROSITE" id="PS50013">
    <property type="entry name" value="CHROMO_2"/>
    <property type="match status" value="1"/>
</dbReference>
<dbReference type="InterPro" id="IPR016197">
    <property type="entry name" value="Chromo-like_dom_sf"/>
</dbReference>
<dbReference type="Pfam" id="PF00385">
    <property type="entry name" value="Chromo"/>
    <property type="match status" value="1"/>
</dbReference>
<dbReference type="PANTHER" id="PTHR45835:SF99">
    <property type="entry name" value="CHROMO DOMAIN-CONTAINING PROTEIN-RELATED"/>
    <property type="match status" value="1"/>
</dbReference>
<dbReference type="InterPro" id="IPR056924">
    <property type="entry name" value="SH3_Tf2-1"/>
</dbReference>
<dbReference type="EMBL" id="JAGYWB010000008">
    <property type="protein sequence ID" value="KAI0514010.1"/>
    <property type="molecule type" value="Genomic_DNA"/>
</dbReference>
<dbReference type="SUPFAM" id="SSF54160">
    <property type="entry name" value="Chromo domain-like"/>
    <property type="match status" value="1"/>
</dbReference>
<keyword evidence="5" id="KW-1185">Reference proteome</keyword>
<accession>A0A8T3BJI8</accession>
<comment type="caution">
    <text evidence="4">The sequence shown here is derived from an EMBL/GenBank/DDBJ whole genome shotgun (WGS) entry which is preliminary data.</text>
</comment>
<gene>
    <name evidence="4" type="ORF">KFK09_010043</name>
</gene>
<dbReference type="SMR" id="A0A8T3BJI8"/>
<sequence length="414" mass="47531">MAPGGLLQPLALPEKVWEEITMDFIDGLPKSEGYTVILVVVDRLSKYAHFIPLRHPYTAVSVAAAFVREIVRLHGVPESIVSDRDKVFLSHFWRELFRMQGTVLKRSTAYHPQTDGQTEVVNRSLETYLRCFVSDTPKQWAKWLAWAEYWYNTSSHSATKMTPFKVLYGRDPPHLVHYSHQSTPVSAVDQHLKERDQVLAELKRHLLRAQQIMKKQADSKRRDIQFGVGDKVYLKLRPYRQRTMAQRRNEKLAARYFGPFEVEEKIGEVAYRLRLPPTARIHPVFHVSQLRKVVGEHAVSPELPSTLREDMEVTLEPIEVEGVRINAKGEKEVKIRWSGLPDYEATWEPLERIAEQFPTFHLEDKVVLWEGGNVTPVQHGPAQPGPAQPVRVYSRRRRARGQAERGKGAGVGST</sequence>
<dbReference type="Pfam" id="PF24626">
    <property type="entry name" value="SH3_Tf2-1"/>
    <property type="match status" value="1"/>
</dbReference>
<evidence type="ECO:0000256" key="1">
    <source>
        <dbReference type="SAM" id="MobiDB-lite"/>
    </source>
</evidence>
<dbReference type="InterPro" id="IPR023780">
    <property type="entry name" value="Chromo_domain"/>
</dbReference>
<dbReference type="Gene3D" id="2.40.50.40">
    <property type="match status" value="1"/>
</dbReference>
<dbReference type="GO" id="GO:0015074">
    <property type="term" value="P:DNA integration"/>
    <property type="evidence" value="ECO:0007669"/>
    <property type="project" value="InterPro"/>
</dbReference>
<feature type="region of interest" description="Disordered" evidence="1">
    <location>
        <begin position="376"/>
        <end position="414"/>
    </location>
</feature>
<dbReference type="AlphaFoldDB" id="A0A8T3BJI8"/>
<feature type="domain" description="Chromo" evidence="2">
    <location>
        <begin position="313"/>
        <end position="353"/>
    </location>
</feature>
<name>A0A8T3BJI8_DENNO</name>
<evidence type="ECO:0000259" key="3">
    <source>
        <dbReference type="PROSITE" id="PS50994"/>
    </source>
</evidence>
<dbReference type="InterPro" id="IPR000953">
    <property type="entry name" value="Chromo/chromo_shadow_dom"/>
</dbReference>
<dbReference type="FunFam" id="3.30.420.10:FF:000219">
    <property type="entry name" value="Putative retroelement"/>
    <property type="match status" value="1"/>
</dbReference>
<dbReference type="GO" id="GO:0003676">
    <property type="term" value="F:nucleic acid binding"/>
    <property type="evidence" value="ECO:0007669"/>
    <property type="project" value="InterPro"/>
</dbReference>